<keyword evidence="6" id="KW-0808">Transferase</keyword>
<keyword evidence="12" id="KW-1185">Reference proteome</keyword>
<feature type="binding site" evidence="9">
    <location>
        <position position="6"/>
    </location>
    <ligand>
        <name>S-adenosyl-L-methionine</name>
        <dbReference type="ChEBI" id="CHEBI:59789"/>
    </ligand>
</feature>
<sequence>MGGLGLGDAKDITVKGLEVVKKCKRVYLEAYTSILTVGKDALEEFYGREIILADRDMVETNSDEILSGAEEEDVAFLVVGDPFGATTHTDLVLRAKEKGLDYRVVHNASIMNACGCCGLQLYNFGETVSIVFWTDTWKPDSYYDKIKCNRDRNMHTLCLLDIKMKEQTIENLMKGRKIFEPPRFMTVKQASEQLLEIVENKRQEGDNSLAFTEDTVCVGLSRVGSDAQRIVSATLQEMTQIDLGEPLHSLIIPGEMHSLERDMLLQFAISDKTKNILSSICI</sequence>
<evidence type="ECO:0000256" key="5">
    <source>
        <dbReference type="ARBA" id="ARBA00022603"/>
    </source>
</evidence>
<dbReference type="InterPro" id="IPR004551">
    <property type="entry name" value="Dphthn_synthase"/>
</dbReference>
<keyword evidence="7 9" id="KW-0949">S-adenosyl-L-methionine</keyword>
<dbReference type="AlphaFoldDB" id="A0A8W8KS37"/>
<feature type="binding site" evidence="9">
    <location>
        <begin position="109"/>
        <end position="110"/>
    </location>
    <ligand>
        <name>S-adenosyl-L-methionine</name>
        <dbReference type="ChEBI" id="CHEBI:59789"/>
    </ligand>
</feature>
<protein>
    <recommendedName>
        <fullName evidence="4">diphthine methyl ester synthase</fullName>
        <ecNumber evidence="4">2.1.1.314</ecNumber>
    </recommendedName>
</protein>
<feature type="binding site" evidence="9">
    <location>
        <position position="223"/>
    </location>
    <ligand>
        <name>S-adenosyl-L-methionine</name>
        <dbReference type="ChEBI" id="CHEBI:59789"/>
    </ligand>
</feature>
<dbReference type="GO" id="GO:0017183">
    <property type="term" value="P:protein histidyl modification to diphthamide"/>
    <property type="evidence" value="ECO:0007669"/>
    <property type="project" value="InterPro"/>
</dbReference>
<evidence type="ECO:0000256" key="9">
    <source>
        <dbReference type="PIRSR" id="PIRSR036432-1"/>
    </source>
</evidence>
<dbReference type="InterPro" id="IPR035996">
    <property type="entry name" value="4pyrrol_Methylase_sf"/>
</dbReference>
<dbReference type="Proteomes" id="UP000005408">
    <property type="component" value="Unassembled WGS sequence"/>
</dbReference>
<evidence type="ECO:0000256" key="2">
    <source>
        <dbReference type="ARBA" id="ARBA00005156"/>
    </source>
</evidence>
<evidence type="ECO:0000259" key="10">
    <source>
        <dbReference type="Pfam" id="PF00590"/>
    </source>
</evidence>
<comment type="pathway">
    <text evidence="2">Protein modification; peptidyl-diphthamide biosynthesis.</text>
</comment>
<dbReference type="NCBIfam" id="TIGR00522">
    <property type="entry name" value="dph5"/>
    <property type="match status" value="1"/>
</dbReference>
<evidence type="ECO:0000313" key="12">
    <source>
        <dbReference type="Proteomes" id="UP000005408"/>
    </source>
</evidence>
<feature type="binding site" evidence="9">
    <location>
        <position position="81"/>
    </location>
    <ligand>
        <name>S-adenosyl-L-methionine</name>
        <dbReference type="ChEBI" id="CHEBI:59789"/>
    </ligand>
</feature>
<dbReference type="InterPro" id="IPR014777">
    <property type="entry name" value="4pyrrole_Mease_sub1"/>
</dbReference>
<dbReference type="FunFam" id="3.40.1010.10:FF:000004">
    <property type="entry name" value="Putative diphthine synthase"/>
    <property type="match status" value="1"/>
</dbReference>
<evidence type="ECO:0000256" key="7">
    <source>
        <dbReference type="ARBA" id="ARBA00022691"/>
    </source>
</evidence>
<dbReference type="PANTHER" id="PTHR10882:SF0">
    <property type="entry name" value="DIPHTHINE METHYL ESTER SYNTHASE"/>
    <property type="match status" value="1"/>
</dbReference>
<comment type="similarity">
    <text evidence="3">Belongs to the diphthine synthase family.</text>
</comment>
<comment type="catalytic activity">
    <reaction evidence="8">
        <text>2-[(3S)-amino-3-carboxypropyl]-L-histidyl-[translation elongation factor 2] + 4 S-adenosyl-L-methionine = diphthine methyl ester-[translation elongation factor 2] + 4 S-adenosyl-L-homocysteine + 3 H(+)</text>
        <dbReference type="Rhea" id="RHEA:42652"/>
        <dbReference type="Rhea" id="RHEA-COMP:9749"/>
        <dbReference type="Rhea" id="RHEA-COMP:10173"/>
        <dbReference type="ChEBI" id="CHEBI:15378"/>
        <dbReference type="ChEBI" id="CHEBI:57856"/>
        <dbReference type="ChEBI" id="CHEBI:59789"/>
        <dbReference type="ChEBI" id="CHEBI:73995"/>
        <dbReference type="ChEBI" id="CHEBI:79005"/>
        <dbReference type="EC" id="2.1.1.314"/>
    </reaction>
</comment>
<organism evidence="11 12">
    <name type="scientific">Magallana gigas</name>
    <name type="common">Pacific oyster</name>
    <name type="synonym">Crassostrea gigas</name>
    <dbReference type="NCBI Taxonomy" id="29159"/>
    <lineage>
        <taxon>Eukaryota</taxon>
        <taxon>Metazoa</taxon>
        <taxon>Spiralia</taxon>
        <taxon>Lophotrochozoa</taxon>
        <taxon>Mollusca</taxon>
        <taxon>Bivalvia</taxon>
        <taxon>Autobranchia</taxon>
        <taxon>Pteriomorphia</taxon>
        <taxon>Ostreida</taxon>
        <taxon>Ostreoidea</taxon>
        <taxon>Ostreidae</taxon>
        <taxon>Magallana</taxon>
    </lineage>
</organism>
<dbReference type="PIRSF" id="PIRSF036432">
    <property type="entry name" value="Diphthine_synth"/>
    <property type="match status" value="1"/>
</dbReference>
<proteinExistence type="inferred from homology"/>
<dbReference type="Gene3D" id="3.30.950.10">
    <property type="entry name" value="Methyltransferase, Cobalt-precorrin-4 Transmethylase, Domain 2"/>
    <property type="match status" value="1"/>
</dbReference>
<evidence type="ECO:0000256" key="6">
    <source>
        <dbReference type="ARBA" id="ARBA00022679"/>
    </source>
</evidence>
<feature type="binding site" evidence="9">
    <location>
        <position position="84"/>
    </location>
    <ligand>
        <name>S-adenosyl-L-methionine</name>
        <dbReference type="ChEBI" id="CHEBI:59789"/>
    </ligand>
</feature>
<dbReference type="InterPro" id="IPR014776">
    <property type="entry name" value="4pyrrole_Mease_sub2"/>
</dbReference>
<dbReference type="Gene3D" id="3.40.1010.10">
    <property type="entry name" value="Cobalt-precorrin-4 Transmethylase, Domain 1"/>
    <property type="match status" value="1"/>
</dbReference>
<comment type="function">
    <text evidence="1">S-adenosyl-L-methionine-dependent methyltransferase that catalyzes four methylations of the modified target histidine residue in translation elongation factor 2 (EF-2), to form an intermediate called diphthine methyl ester. The four successive methylation reactions represent the second step of diphthamide biosynthesis.</text>
</comment>
<dbReference type="SUPFAM" id="SSF53790">
    <property type="entry name" value="Tetrapyrrole methylase"/>
    <property type="match status" value="1"/>
</dbReference>
<feature type="binding site" evidence="9">
    <location>
        <position position="248"/>
    </location>
    <ligand>
        <name>S-adenosyl-L-methionine</name>
        <dbReference type="ChEBI" id="CHEBI:59789"/>
    </ligand>
</feature>
<evidence type="ECO:0000313" key="11">
    <source>
        <dbReference type="EnsemblMetazoa" id="G2436.3:cds"/>
    </source>
</evidence>
<evidence type="ECO:0000256" key="1">
    <source>
        <dbReference type="ARBA" id="ARBA00004006"/>
    </source>
</evidence>
<reference evidence="11" key="1">
    <citation type="submission" date="2022-08" db="UniProtKB">
        <authorList>
            <consortium name="EnsemblMetazoa"/>
        </authorList>
    </citation>
    <scope>IDENTIFICATION</scope>
    <source>
        <strain evidence="11">05x7-T-G4-1.051#20</strain>
    </source>
</reference>
<dbReference type="EC" id="2.1.1.314" evidence="4"/>
<dbReference type="FunFam" id="3.30.950.10:FF:000004">
    <property type="entry name" value="Diphthine synthase putative"/>
    <property type="match status" value="1"/>
</dbReference>
<dbReference type="PANTHER" id="PTHR10882">
    <property type="entry name" value="DIPHTHINE SYNTHASE"/>
    <property type="match status" value="1"/>
</dbReference>
<accession>A0A8W8KS37</accession>
<feature type="binding site" evidence="9">
    <location>
        <position position="160"/>
    </location>
    <ligand>
        <name>S-adenosyl-L-methionine</name>
        <dbReference type="ChEBI" id="CHEBI:59789"/>
    </ligand>
</feature>
<feature type="domain" description="Tetrapyrrole methylase" evidence="10">
    <location>
        <begin position="3"/>
        <end position="175"/>
    </location>
</feature>
<dbReference type="InterPro" id="IPR000878">
    <property type="entry name" value="4pyrrol_Mease"/>
</dbReference>
<dbReference type="EnsemblMetazoa" id="G2436.3">
    <property type="protein sequence ID" value="G2436.3:cds"/>
    <property type="gene ID" value="G2436"/>
</dbReference>
<evidence type="ECO:0000256" key="3">
    <source>
        <dbReference type="ARBA" id="ARBA00006729"/>
    </source>
</evidence>
<keyword evidence="5" id="KW-0489">Methyltransferase</keyword>
<dbReference type="CDD" id="cd11647">
    <property type="entry name" value="DHP5_DphB"/>
    <property type="match status" value="1"/>
</dbReference>
<evidence type="ECO:0000256" key="4">
    <source>
        <dbReference type="ARBA" id="ARBA00011927"/>
    </source>
</evidence>
<dbReference type="GO" id="GO:0141133">
    <property type="term" value="F:diphthine methyl ester synthase activity"/>
    <property type="evidence" value="ECO:0007669"/>
    <property type="project" value="UniProtKB-EC"/>
</dbReference>
<evidence type="ECO:0000256" key="8">
    <source>
        <dbReference type="ARBA" id="ARBA00048752"/>
    </source>
</evidence>
<dbReference type="Pfam" id="PF00590">
    <property type="entry name" value="TP_methylase"/>
    <property type="match status" value="1"/>
</dbReference>
<dbReference type="GO" id="GO:0032259">
    <property type="term" value="P:methylation"/>
    <property type="evidence" value="ECO:0007669"/>
    <property type="project" value="UniProtKB-KW"/>
</dbReference>
<name>A0A8W8KS37_MAGGI</name>